<dbReference type="InterPro" id="IPR006626">
    <property type="entry name" value="PbH1"/>
</dbReference>
<accession>A0AAW4PTW3</accession>
<evidence type="ECO:0000259" key="1">
    <source>
        <dbReference type="Pfam" id="PF13229"/>
    </source>
</evidence>
<dbReference type="Pfam" id="PF13229">
    <property type="entry name" value="Beta_helix"/>
    <property type="match status" value="1"/>
</dbReference>
<dbReference type="AlphaFoldDB" id="A0AAW4PTW3"/>
<evidence type="ECO:0000313" key="3">
    <source>
        <dbReference type="Proteomes" id="UP001430377"/>
    </source>
</evidence>
<dbReference type="InterPro" id="IPR011050">
    <property type="entry name" value="Pectin_lyase_fold/virulence"/>
</dbReference>
<dbReference type="Gene3D" id="2.160.20.10">
    <property type="entry name" value="Single-stranded right-handed beta-helix, Pectin lyase-like"/>
    <property type="match status" value="1"/>
</dbReference>
<reference evidence="2 3" key="1">
    <citation type="submission" date="2021-06" db="EMBL/GenBank/DDBJ databases">
        <title>Halomicroarcula sp. a new haloarchaeum isolated from saline soil.</title>
        <authorList>
            <person name="Duran-Viseras A."/>
            <person name="Sanchez-Porro C."/>
            <person name="Ventosa A."/>
        </authorList>
    </citation>
    <scope>NUCLEOTIDE SEQUENCE [LARGE SCALE GENOMIC DNA]</scope>
    <source>
        <strain evidence="2 3">F13</strain>
    </source>
</reference>
<dbReference type="EMBL" id="RKLR01000005">
    <property type="protein sequence ID" value="MBX0324091.1"/>
    <property type="molecule type" value="Genomic_DNA"/>
</dbReference>
<evidence type="ECO:0000313" key="2">
    <source>
        <dbReference type="EMBL" id="MBX0324091.1"/>
    </source>
</evidence>
<gene>
    <name evidence="2" type="ORF">EGH21_13720</name>
</gene>
<name>A0AAW4PTW3_9EURY</name>
<feature type="domain" description="Right handed beta helix" evidence="1">
    <location>
        <begin position="114"/>
        <end position="249"/>
    </location>
</feature>
<protein>
    <submittedName>
        <fullName evidence="2">Right-handed parallel beta-helix repeat-containing protein</fullName>
    </submittedName>
</protein>
<dbReference type="InterPro" id="IPR039448">
    <property type="entry name" value="Beta_helix"/>
</dbReference>
<dbReference type="InterPro" id="IPR012334">
    <property type="entry name" value="Pectin_lyas_fold"/>
</dbReference>
<dbReference type="Proteomes" id="UP001430377">
    <property type="component" value="Unassembled WGS sequence"/>
</dbReference>
<sequence length="421" mass="43594">MRRKPAAGPGTAVLYCLLGLGLCVGLTLAGTGLAQQSTDGGTPVSSCTVVDDPGRYELTANLSAETGVCLYVRSDDVTIDGNGHAVTGSGTANGTGILVFNGTADQRRRGPELSNVTVRDVRVDGWGTGVAFGVFARDGPRATLRNVTASSNRFGVRLLDADGSTLRNVTATGGSDGLVLWETADVRATDIVVAGNDDTGLYLAQEVTNGTFRRVTAVDNDDEGVYFSTSVARNRLSEARVMANRGPGIEFADSDRNVVENATVVGNSGPGVLSDPANADRLRNVTVRDNGGGAYLSRSAVGGVVAENVRLGTRTTVDWTSGVERVAVVSPPPVSPANTTVVSDSVRIGTADGRNATVDVRLGYDRQAVTRTGERVALWQWTAGNWTRRSNATVDERTGTVSGSVGGDGVVAVLSGGDDTN</sequence>
<dbReference type="RefSeq" id="WP_220619054.1">
    <property type="nucleotide sequence ID" value="NZ_RKLR01000005.1"/>
</dbReference>
<dbReference type="SMART" id="SM00710">
    <property type="entry name" value="PbH1"/>
    <property type="match status" value="9"/>
</dbReference>
<keyword evidence="3" id="KW-1185">Reference proteome</keyword>
<comment type="caution">
    <text evidence="2">The sequence shown here is derived from an EMBL/GenBank/DDBJ whole genome shotgun (WGS) entry which is preliminary data.</text>
</comment>
<organism evidence="2 3">
    <name type="scientific">Haloarcula rubra</name>
    <dbReference type="NCBI Taxonomy" id="2487747"/>
    <lineage>
        <taxon>Archaea</taxon>
        <taxon>Methanobacteriati</taxon>
        <taxon>Methanobacteriota</taxon>
        <taxon>Stenosarchaea group</taxon>
        <taxon>Halobacteria</taxon>
        <taxon>Halobacteriales</taxon>
        <taxon>Haloarculaceae</taxon>
        <taxon>Haloarcula</taxon>
    </lineage>
</organism>
<dbReference type="SUPFAM" id="SSF51126">
    <property type="entry name" value="Pectin lyase-like"/>
    <property type="match status" value="1"/>
</dbReference>
<proteinExistence type="predicted"/>